<gene>
    <name evidence="1" type="ORF">SAMN02982931_04377</name>
</gene>
<reference evidence="1 2" key="1">
    <citation type="submission" date="2016-10" db="EMBL/GenBank/DDBJ databases">
        <authorList>
            <person name="de Groot N.N."/>
        </authorList>
    </citation>
    <scope>NUCLEOTIDE SEQUENCE [LARGE SCALE GENOMIC DNA]</scope>
    <source>
        <strain evidence="1 2">ATCC 35022</strain>
    </source>
</reference>
<dbReference type="InterPro" id="IPR027417">
    <property type="entry name" value="P-loop_NTPase"/>
</dbReference>
<name>A0A1G6ECB6_9HYPH</name>
<keyword evidence="2" id="KW-1185">Reference proteome</keyword>
<dbReference type="RefSeq" id="WP_090880208.1">
    <property type="nucleotide sequence ID" value="NZ_FMXQ01000011.1"/>
</dbReference>
<proteinExistence type="predicted"/>
<sequence length="326" mass="36871">MTLYLHIGSHKTGTTAVQRFAASNRAALRARGLWYPSYEEIGRSEHYGHHHFAHAVADAPRGRFTFDDAERFADAVRRGGRKGETVLLSAEPIYRHVLKGPADYWAQREAYIARLKAVIGIDDVVVLATLRRQDGFARSLYQEKIKSRKYSARFRQFLVEQRSEFDYHRQLSMFRTAFGAVDLLVYEDMKTQGLVDAFFAHLGVDVSDLPRTPVENRSLPLELVEYKRLFNATKAGKGKLANVADRLDQRAAKGGLLDGVDWISRADMEAFCQSFAADNEMLRRDFASDHPAPLFPSLEASPIAELAEYEGMSVHRFAELTAEILL</sequence>
<dbReference type="EMBL" id="FMXQ01000011">
    <property type="protein sequence ID" value="SDB55119.1"/>
    <property type="molecule type" value="Genomic_DNA"/>
</dbReference>
<evidence type="ECO:0000313" key="2">
    <source>
        <dbReference type="Proteomes" id="UP000199071"/>
    </source>
</evidence>
<protein>
    <recommendedName>
        <fullName evidence="3">Sulfotransferase family protein</fullName>
    </recommendedName>
</protein>
<dbReference type="OrthoDB" id="5148558at2"/>
<organism evidence="1 2">
    <name type="scientific">Bauldia litoralis</name>
    <dbReference type="NCBI Taxonomy" id="665467"/>
    <lineage>
        <taxon>Bacteria</taxon>
        <taxon>Pseudomonadati</taxon>
        <taxon>Pseudomonadota</taxon>
        <taxon>Alphaproteobacteria</taxon>
        <taxon>Hyphomicrobiales</taxon>
        <taxon>Kaistiaceae</taxon>
        <taxon>Bauldia</taxon>
    </lineage>
</organism>
<dbReference type="AlphaFoldDB" id="A0A1G6ECB6"/>
<accession>A0A1G6ECB6</accession>
<evidence type="ECO:0000313" key="1">
    <source>
        <dbReference type="EMBL" id="SDB55119.1"/>
    </source>
</evidence>
<dbReference type="Proteomes" id="UP000199071">
    <property type="component" value="Unassembled WGS sequence"/>
</dbReference>
<dbReference type="Gene3D" id="3.40.50.300">
    <property type="entry name" value="P-loop containing nucleotide triphosphate hydrolases"/>
    <property type="match status" value="1"/>
</dbReference>
<dbReference type="SUPFAM" id="SSF52540">
    <property type="entry name" value="P-loop containing nucleoside triphosphate hydrolases"/>
    <property type="match status" value="1"/>
</dbReference>
<evidence type="ECO:0008006" key="3">
    <source>
        <dbReference type="Google" id="ProtNLM"/>
    </source>
</evidence>
<dbReference type="STRING" id="665467.SAMN02982931_04377"/>